<proteinExistence type="predicted"/>
<dbReference type="Proteomes" id="UP000814128">
    <property type="component" value="Unassembled WGS sequence"/>
</dbReference>
<protein>
    <submittedName>
        <fullName evidence="1">Uncharacterized protein</fullName>
    </submittedName>
</protein>
<sequence>MDIEDEASAPWLQDILLRILPASRLRKLAFRRHALTMFLGSQIKRFIASAQALRTLICAGNGAHDDDRRPIPIRLPELPNLIFLGCDSSMLLSSDFSDPLPSLTHTHIDLTAFQPDIATSALWRIQGDTGAVH</sequence>
<comment type="caution">
    <text evidence="1">The sequence shown here is derived from an EMBL/GenBank/DDBJ whole genome shotgun (WGS) entry which is preliminary data.</text>
</comment>
<name>A0ACB8QPR5_9AGAM</name>
<evidence type="ECO:0000313" key="2">
    <source>
        <dbReference type="Proteomes" id="UP000814128"/>
    </source>
</evidence>
<gene>
    <name evidence="1" type="ORF">K488DRAFT_84748</name>
</gene>
<reference evidence="1" key="1">
    <citation type="submission" date="2021-02" db="EMBL/GenBank/DDBJ databases">
        <authorList>
            <consortium name="DOE Joint Genome Institute"/>
            <person name="Ahrendt S."/>
            <person name="Looney B.P."/>
            <person name="Miyauchi S."/>
            <person name="Morin E."/>
            <person name="Drula E."/>
            <person name="Courty P.E."/>
            <person name="Chicoki N."/>
            <person name="Fauchery L."/>
            <person name="Kohler A."/>
            <person name="Kuo A."/>
            <person name="Labutti K."/>
            <person name="Pangilinan J."/>
            <person name="Lipzen A."/>
            <person name="Riley R."/>
            <person name="Andreopoulos W."/>
            <person name="He G."/>
            <person name="Johnson J."/>
            <person name="Barry K.W."/>
            <person name="Grigoriev I.V."/>
            <person name="Nagy L."/>
            <person name="Hibbett D."/>
            <person name="Henrissat B."/>
            <person name="Matheny P.B."/>
            <person name="Labbe J."/>
            <person name="Martin F."/>
        </authorList>
    </citation>
    <scope>NUCLEOTIDE SEQUENCE</scope>
    <source>
        <strain evidence="1">EC-137</strain>
    </source>
</reference>
<evidence type="ECO:0000313" key="1">
    <source>
        <dbReference type="EMBL" id="KAI0033633.1"/>
    </source>
</evidence>
<reference evidence="1" key="2">
    <citation type="journal article" date="2022" name="New Phytol.">
        <title>Evolutionary transition to the ectomycorrhizal habit in the genomes of a hyperdiverse lineage of mushroom-forming fungi.</title>
        <authorList>
            <person name="Looney B."/>
            <person name="Miyauchi S."/>
            <person name="Morin E."/>
            <person name="Drula E."/>
            <person name="Courty P.E."/>
            <person name="Kohler A."/>
            <person name="Kuo A."/>
            <person name="LaButti K."/>
            <person name="Pangilinan J."/>
            <person name="Lipzen A."/>
            <person name="Riley R."/>
            <person name="Andreopoulos W."/>
            <person name="He G."/>
            <person name="Johnson J."/>
            <person name="Nolan M."/>
            <person name="Tritt A."/>
            <person name="Barry K.W."/>
            <person name="Grigoriev I.V."/>
            <person name="Nagy L.G."/>
            <person name="Hibbett D."/>
            <person name="Henrissat B."/>
            <person name="Matheny P.B."/>
            <person name="Labbe J."/>
            <person name="Martin F.M."/>
        </authorList>
    </citation>
    <scope>NUCLEOTIDE SEQUENCE</scope>
    <source>
        <strain evidence="1">EC-137</strain>
    </source>
</reference>
<dbReference type="EMBL" id="MU273515">
    <property type="protein sequence ID" value="KAI0033633.1"/>
    <property type="molecule type" value="Genomic_DNA"/>
</dbReference>
<organism evidence="1 2">
    <name type="scientific">Vararia minispora EC-137</name>
    <dbReference type="NCBI Taxonomy" id="1314806"/>
    <lineage>
        <taxon>Eukaryota</taxon>
        <taxon>Fungi</taxon>
        <taxon>Dikarya</taxon>
        <taxon>Basidiomycota</taxon>
        <taxon>Agaricomycotina</taxon>
        <taxon>Agaricomycetes</taxon>
        <taxon>Russulales</taxon>
        <taxon>Lachnocladiaceae</taxon>
        <taxon>Vararia</taxon>
    </lineage>
</organism>
<accession>A0ACB8QPR5</accession>
<keyword evidence="2" id="KW-1185">Reference proteome</keyword>